<feature type="signal peptide" evidence="1">
    <location>
        <begin position="1"/>
        <end position="23"/>
    </location>
</feature>
<accession>A0A0R3UCI7</accession>
<name>A0A0R3UCI7_MESCO</name>
<dbReference type="EMBL" id="UXSR01001979">
    <property type="protein sequence ID" value="VDD78633.1"/>
    <property type="molecule type" value="Genomic_DNA"/>
</dbReference>
<sequence length="164" mass="18847">MRIVWKIFVALSDFSHLPHVVWSTHWLVHFTNLRVGDVGGYAKGQPPVVLDLRGGPGIVVPSLGHLRLLRKIVLQPFTQRSAFPPQPSLPPLQTPTNFGIRFYTDDLKYALDQFAIIWASNNTMLSPSLHNADHRNCAWRNDDQMHDRYRLSCRVDIRSNLRIQ</sequence>
<keyword evidence="3" id="KW-1185">Reference proteome</keyword>
<evidence type="ECO:0000313" key="2">
    <source>
        <dbReference type="EMBL" id="VDD78633.1"/>
    </source>
</evidence>
<reference evidence="2 3" key="1">
    <citation type="submission" date="2018-10" db="EMBL/GenBank/DDBJ databases">
        <authorList>
            <consortium name="Pathogen Informatics"/>
        </authorList>
    </citation>
    <scope>NUCLEOTIDE SEQUENCE [LARGE SCALE GENOMIC DNA]</scope>
</reference>
<gene>
    <name evidence="2" type="ORF">MCOS_LOCUS4636</name>
</gene>
<proteinExistence type="predicted"/>
<protein>
    <recommendedName>
        <fullName evidence="4">Secreted protein</fullName>
    </recommendedName>
</protein>
<evidence type="ECO:0000313" key="3">
    <source>
        <dbReference type="Proteomes" id="UP000267029"/>
    </source>
</evidence>
<keyword evidence="1" id="KW-0732">Signal</keyword>
<feature type="chain" id="PRO_5030017491" description="Secreted protein" evidence="1">
    <location>
        <begin position="24"/>
        <end position="164"/>
    </location>
</feature>
<dbReference type="AlphaFoldDB" id="A0A0R3UCI7"/>
<evidence type="ECO:0008006" key="4">
    <source>
        <dbReference type="Google" id="ProtNLM"/>
    </source>
</evidence>
<evidence type="ECO:0000256" key="1">
    <source>
        <dbReference type="SAM" id="SignalP"/>
    </source>
</evidence>
<dbReference type="Proteomes" id="UP000267029">
    <property type="component" value="Unassembled WGS sequence"/>
</dbReference>
<organism evidence="2 3">
    <name type="scientific">Mesocestoides corti</name>
    <name type="common">Flatworm</name>
    <dbReference type="NCBI Taxonomy" id="53468"/>
    <lineage>
        <taxon>Eukaryota</taxon>
        <taxon>Metazoa</taxon>
        <taxon>Spiralia</taxon>
        <taxon>Lophotrochozoa</taxon>
        <taxon>Platyhelminthes</taxon>
        <taxon>Cestoda</taxon>
        <taxon>Eucestoda</taxon>
        <taxon>Cyclophyllidea</taxon>
        <taxon>Mesocestoididae</taxon>
        <taxon>Mesocestoides</taxon>
    </lineage>
</organism>